<gene>
    <name evidence="3" type="ORF">LU674_020180</name>
</gene>
<dbReference type="InterPro" id="IPR035959">
    <property type="entry name" value="RutC-like_sf"/>
</dbReference>
<dbReference type="RefSeq" id="WP_010954614.1">
    <property type="nucleotide sequence ID" value="NZ_CP128540.1"/>
</dbReference>
<protein>
    <submittedName>
        <fullName evidence="3">Rid family hydrolase</fullName>
    </submittedName>
</protein>
<name>A0AAW7HL63_9PSED</name>
<dbReference type="GeneID" id="83679542"/>
<sequence length="383" mass="41071">MANSIPSGGNAFALPFAGSRHQFISATCTPDTFSDCLSQSLPPSSNEQAPLGVLRLVVAVSNQKQIGTVLEQLTKDFQALLSRAEVVVQPPFSGQVQISAWLVDTAAIADAPAVIGSPAALQWLFSASNAHALDDTQVSPAFSRQFYDGLESAHAQGHMPDDLLRTWIYIGGITQGPHDETRYQRVNAARQDAFREVSIGMGALCSPFPASTGIGTHGSSLTLGMLSCKIRSGMRVVALENRRQTSAFQYPKEESLIAPLFSRAVAILGDAQAMVFVSGTASIIGAKSVHVGNIEQQTRQTLENINNLLSARLLSDYDCYPATSGLESIVSYTVYIKRREDITVVRAVCAALLPERAVATFVQADVCRTELLVEIEAVAVMPE</sequence>
<dbReference type="Pfam" id="PF21168">
    <property type="entry name" value="FkbO_Hyg5-like_N"/>
    <property type="match status" value="1"/>
</dbReference>
<reference evidence="3" key="1">
    <citation type="submission" date="2023-06" db="EMBL/GenBank/DDBJ databases">
        <title>MBL-encoding genomic islands in Pseudomonas spp. in Poland.</title>
        <authorList>
            <person name="Urbanowicz P."/>
            <person name="Izdebski R."/>
            <person name="Biedrzycka M."/>
            <person name="Gniadkowski M."/>
        </authorList>
    </citation>
    <scope>NUCLEOTIDE SEQUENCE</scope>
    <source>
        <strain evidence="3">NMI5768_13</strain>
    </source>
</reference>
<proteinExistence type="inferred from homology"/>
<keyword evidence="3" id="KW-0378">Hydrolase</keyword>
<dbReference type="Pfam" id="PF01042">
    <property type="entry name" value="Ribonuc_L-PSP"/>
    <property type="match status" value="1"/>
</dbReference>
<comment type="similarity">
    <text evidence="1">Belongs to the RutC family.</text>
</comment>
<evidence type="ECO:0000256" key="1">
    <source>
        <dbReference type="ARBA" id="ARBA00010552"/>
    </source>
</evidence>
<dbReference type="Proteomes" id="UP001165439">
    <property type="component" value="Unassembled WGS sequence"/>
</dbReference>
<evidence type="ECO:0000259" key="2">
    <source>
        <dbReference type="Pfam" id="PF21168"/>
    </source>
</evidence>
<dbReference type="CDD" id="cd06153">
    <property type="entry name" value="YjgF_YER057c_UK114_like_5"/>
    <property type="match status" value="1"/>
</dbReference>
<dbReference type="InterPro" id="IPR049368">
    <property type="entry name" value="FkbO_Hyg5-like_N"/>
</dbReference>
<dbReference type="SMR" id="A0AAW7HL63"/>
<dbReference type="PANTHER" id="PTHR11803:SF58">
    <property type="entry name" value="PROTEIN HMF1-RELATED"/>
    <property type="match status" value="1"/>
</dbReference>
<dbReference type="SUPFAM" id="SSF55298">
    <property type="entry name" value="YjgF-like"/>
    <property type="match status" value="1"/>
</dbReference>
<dbReference type="AlphaFoldDB" id="A0AAW7HL63"/>
<dbReference type="Gene3D" id="3.30.1330.40">
    <property type="entry name" value="RutC-like"/>
    <property type="match status" value="1"/>
</dbReference>
<comment type="caution">
    <text evidence="3">The sequence shown here is derived from an EMBL/GenBank/DDBJ whole genome shotgun (WGS) entry which is preliminary data.</text>
</comment>
<organism evidence="3 4">
    <name type="scientific">Pseudomonas alloputida</name>
    <dbReference type="NCBI Taxonomy" id="1940621"/>
    <lineage>
        <taxon>Bacteria</taxon>
        <taxon>Pseudomonadati</taxon>
        <taxon>Pseudomonadota</taxon>
        <taxon>Gammaproteobacteria</taxon>
        <taxon>Pseudomonadales</taxon>
        <taxon>Pseudomonadaceae</taxon>
        <taxon>Pseudomonas</taxon>
    </lineage>
</organism>
<dbReference type="EMBL" id="JAJSRF020000001">
    <property type="protein sequence ID" value="MDM3954627.1"/>
    <property type="molecule type" value="Genomic_DNA"/>
</dbReference>
<dbReference type="InterPro" id="IPR006175">
    <property type="entry name" value="YjgF/YER057c/UK114"/>
</dbReference>
<evidence type="ECO:0000313" key="3">
    <source>
        <dbReference type="EMBL" id="MDM3954627.1"/>
    </source>
</evidence>
<evidence type="ECO:0000313" key="4">
    <source>
        <dbReference type="Proteomes" id="UP001165439"/>
    </source>
</evidence>
<dbReference type="PANTHER" id="PTHR11803">
    <property type="entry name" value="2-IMINOBUTANOATE/2-IMINOPROPANOATE DEAMINASE RIDA"/>
    <property type="match status" value="1"/>
</dbReference>
<dbReference type="GO" id="GO:0019239">
    <property type="term" value="F:deaminase activity"/>
    <property type="evidence" value="ECO:0007669"/>
    <property type="project" value="TreeGrafter"/>
</dbReference>
<accession>A0AAW7HL63</accession>
<dbReference type="GO" id="GO:0005829">
    <property type="term" value="C:cytosol"/>
    <property type="evidence" value="ECO:0007669"/>
    <property type="project" value="TreeGrafter"/>
</dbReference>
<feature type="domain" description="Chorismatase FkbO/Hyg5-like N-terminal" evidence="2">
    <location>
        <begin position="122"/>
        <end position="226"/>
    </location>
</feature>